<dbReference type="STRING" id="139420.A0A371DI97"/>
<dbReference type="InterPro" id="IPR011701">
    <property type="entry name" value="MFS"/>
</dbReference>
<dbReference type="PROSITE" id="PS50850">
    <property type="entry name" value="MFS"/>
    <property type="match status" value="1"/>
</dbReference>
<dbReference type="AlphaFoldDB" id="A0A371DI97"/>
<dbReference type="FunFam" id="1.20.1250.20:FF:000034">
    <property type="entry name" value="MFS general substrate transporter"/>
    <property type="match status" value="1"/>
</dbReference>
<dbReference type="Proteomes" id="UP000256964">
    <property type="component" value="Unassembled WGS sequence"/>
</dbReference>
<comment type="subcellular location">
    <subcellularLocation>
        <location evidence="1">Membrane</location>
        <topology evidence="1">Multi-pass membrane protein</topology>
    </subcellularLocation>
</comment>
<dbReference type="Gene3D" id="1.20.1250.20">
    <property type="entry name" value="MFS general substrate transporter like domains"/>
    <property type="match status" value="1"/>
</dbReference>
<dbReference type="PANTHER" id="PTHR43791">
    <property type="entry name" value="PERMEASE-RELATED"/>
    <property type="match status" value="1"/>
</dbReference>
<reference evidence="9 10" key="1">
    <citation type="journal article" date="2018" name="Biotechnol. Biofuels">
        <title>Integrative visual omics of the white-rot fungus Polyporus brumalis exposes the biotechnological potential of its oxidative enzymes for delignifying raw plant biomass.</title>
        <authorList>
            <person name="Miyauchi S."/>
            <person name="Rancon A."/>
            <person name="Drula E."/>
            <person name="Hage H."/>
            <person name="Chaduli D."/>
            <person name="Favel A."/>
            <person name="Grisel S."/>
            <person name="Henrissat B."/>
            <person name="Herpoel-Gimbert I."/>
            <person name="Ruiz-Duenas F.J."/>
            <person name="Chevret D."/>
            <person name="Hainaut M."/>
            <person name="Lin J."/>
            <person name="Wang M."/>
            <person name="Pangilinan J."/>
            <person name="Lipzen A."/>
            <person name="Lesage-Meessen L."/>
            <person name="Navarro D."/>
            <person name="Riley R."/>
            <person name="Grigoriev I.V."/>
            <person name="Zhou S."/>
            <person name="Raouche S."/>
            <person name="Rosso M.N."/>
        </authorList>
    </citation>
    <scope>NUCLEOTIDE SEQUENCE [LARGE SCALE GENOMIC DNA]</scope>
    <source>
        <strain evidence="9 10">BRFM 1820</strain>
    </source>
</reference>
<evidence type="ECO:0000313" key="10">
    <source>
        <dbReference type="Proteomes" id="UP000256964"/>
    </source>
</evidence>
<organism evidence="9 10">
    <name type="scientific">Lentinus brumalis</name>
    <dbReference type="NCBI Taxonomy" id="2498619"/>
    <lineage>
        <taxon>Eukaryota</taxon>
        <taxon>Fungi</taxon>
        <taxon>Dikarya</taxon>
        <taxon>Basidiomycota</taxon>
        <taxon>Agaricomycotina</taxon>
        <taxon>Agaricomycetes</taxon>
        <taxon>Polyporales</taxon>
        <taxon>Polyporaceae</taxon>
        <taxon>Lentinus</taxon>
    </lineage>
</organism>
<evidence type="ECO:0000256" key="6">
    <source>
        <dbReference type="SAM" id="MobiDB-lite"/>
    </source>
</evidence>
<feature type="transmembrane region" description="Helical" evidence="7">
    <location>
        <begin position="311"/>
        <end position="336"/>
    </location>
</feature>
<accession>A0A371DI97</accession>
<feature type="transmembrane region" description="Helical" evidence="7">
    <location>
        <begin position="172"/>
        <end position="196"/>
    </location>
</feature>
<dbReference type="EMBL" id="KZ857391">
    <property type="protein sequence ID" value="RDX52243.1"/>
    <property type="molecule type" value="Genomic_DNA"/>
</dbReference>
<keyword evidence="2" id="KW-0813">Transport</keyword>
<feature type="transmembrane region" description="Helical" evidence="7">
    <location>
        <begin position="239"/>
        <end position="263"/>
    </location>
</feature>
<keyword evidence="5 7" id="KW-0472">Membrane</keyword>
<dbReference type="GO" id="GO:0016020">
    <property type="term" value="C:membrane"/>
    <property type="evidence" value="ECO:0007669"/>
    <property type="project" value="UniProtKB-SubCell"/>
</dbReference>
<feature type="transmembrane region" description="Helical" evidence="7">
    <location>
        <begin position="118"/>
        <end position="140"/>
    </location>
</feature>
<dbReference type="InterPro" id="IPR020846">
    <property type="entry name" value="MFS_dom"/>
</dbReference>
<gene>
    <name evidence="9" type="ORF">OH76DRAFT_201005</name>
</gene>
<keyword evidence="4 7" id="KW-1133">Transmembrane helix</keyword>
<evidence type="ECO:0000256" key="7">
    <source>
        <dbReference type="SAM" id="Phobius"/>
    </source>
</evidence>
<evidence type="ECO:0000259" key="8">
    <source>
        <dbReference type="PROSITE" id="PS50850"/>
    </source>
</evidence>
<dbReference type="SUPFAM" id="SSF103473">
    <property type="entry name" value="MFS general substrate transporter"/>
    <property type="match status" value="1"/>
</dbReference>
<dbReference type="GO" id="GO:0022857">
    <property type="term" value="F:transmembrane transporter activity"/>
    <property type="evidence" value="ECO:0007669"/>
    <property type="project" value="InterPro"/>
</dbReference>
<feature type="domain" description="Major facilitator superfamily (MFS) profile" evidence="8">
    <location>
        <begin position="81"/>
        <end position="380"/>
    </location>
</feature>
<name>A0A371DI97_9APHY</name>
<dbReference type="InterPro" id="IPR036259">
    <property type="entry name" value="MFS_trans_sf"/>
</dbReference>
<dbReference type="OrthoDB" id="2985014at2759"/>
<evidence type="ECO:0000256" key="4">
    <source>
        <dbReference type="ARBA" id="ARBA00022989"/>
    </source>
</evidence>
<evidence type="ECO:0000256" key="3">
    <source>
        <dbReference type="ARBA" id="ARBA00022692"/>
    </source>
</evidence>
<feature type="region of interest" description="Disordered" evidence="6">
    <location>
        <begin position="1"/>
        <end position="24"/>
    </location>
</feature>
<protein>
    <submittedName>
        <fullName evidence="9">MFS general substrate transporter</fullName>
    </submittedName>
</protein>
<feature type="transmembrane region" description="Helical" evidence="7">
    <location>
        <begin position="208"/>
        <end position="233"/>
    </location>
</feature>
<dbReference type="PANTHER" id="PTHR43791:SF18">
    <property type="entry name" value="NICOTINIC ACID TRANSPORTER TNA1, PUTATIVE (AFU_ORTHOLOGUE AFUA_3G03820)-RELATED"/>
    <property type="match status" value="1"/>
</dbReference>
<feature type="transmembrane region" description="Helical" evidence="7">
    <location>
        <begin position="348"/>
        <end position="367"/>
    </location>
</feature>
<proteinExistence type="predicted"/>
<evidence type="ECO:0000256" key="5">
    <source>
        <dbReference type="ARBA" id="ARBA00023136"/>
    </source>
</evidence>
<evidence type="ECO:0000256" key="1">
    <source>
        <dbReference type="ARBA" id="ARBA00004141"/>
    </source>
</evidence>
<evidence type="ECO:0000313" key="9">
    <source>
        <dbReference type="EMBL" id="RDX52243.1"/>
    </source>
</evidence>
<evidence type="ECO:0000256" key="2">
    <source>
        <dbReference type="ARBA" id="ARBA00022448"/>
    </source>
</evidence>
<dbReference type="Pfam" id="PF07690">
    <property type="entry name" value="MFS_1"/>
    <property type="match status" value="1"/>
</dbReference>
<keyword evidence="3 7" id="KW-0812">Transmembrane</keyword>
<keyword evidence="10" id="KW-1185">Reference proteome</keyword>
<sequence length="380" mass="42174">MGGVASTTMISTTKTSSRSRSLSNDTMEKDAIEVVMVEKASSTAPSSSRELAYGGDDTLPPPPVLTADEERRLWRKIDWHIIPIITIMYLSSFVDRSNIGNAKLQGLLTQLDLTGNRYNIALTLWFLSYNAFAIPANLVLKKFRPSRWLPGITVLWGITTTLMGLVKNYPQLVGVRTCLGIAEAGLAPGVFFYLSMWYPRHMLQTRMAMFWGGATLAGAFSGLLAFVISFMAGTAGLEGWAWIFIIEGMATVVVGIVAFFVLVDFPDTARFLTPEERAFVIHRKKYDRSSVGEDEQFAVRHVWAALTDWQVWLLSLINMSVITPVYGISLFLPSIINGFGFNATISQLLTVPPYVVGTMTVVAWGVWSDRIQRAYDTILD</sequence>